<dbReference type="Proteomes" id="UP001443914">
    <property type="component" value="Unassembled WGS sequence"/>
</dbReference>
<dbReference type="EMBL" id="JBDFQZ010000003">
    <property type="protein sequence ID" value="KAK9741897.1"/>
    <property type="molecule type" value="Genomic_DNA"/>
</dbReference>
<dbReference type="SMART" id="SM01326">
    <property type="entry name" value="PTEN_C2"/>
    <property type="match status" value="1"/>
</dbReference>
<reference evidence="4" key="1">
    <citation type="submission" date="2024-03" db="EMBL/GenBank/DDBJ databases">
        <title>WGS assembly of Saponaria officinalis var. Norfolk2.</title>
        <authorList>
            <person name="Jenkins J."/>
            <person name="Shu S."/>
            <person name="Grimwood J."/>
            <person name="Barry K."/>
            <person name="Goodstein D."/>
            <person name="Schmutz J."/>
            <person name="Leebens-Mack J."/>
            <person name="Osbourn A."/>
        </authorList>
    </citation>
    <scope>NUCLEOTIDE SEQUENCE [LARGE SCALE GENOMIC DNA]</scope>
    <source>
        <strain evidence="4">JIC</strain>
    </source>
</reference>
<dbReference type="PANTHER" id="PTHR45733:SF10">
    <property type="entry name" value="FORMIN-LIKE PROTEIN 15A-RELATED"/>
    <property type="match status" value="1"/>
</dbReference>
<dbReference type="SUPFAM" id="SSF49562">
    <property type="entry name" value="C2 domain (Calcium/lipid-binding domain, CaLB)"/>
    <property type="match status" value="1"/>
</dbReference>
<feature type="compositionally biased region" description="Basic and acidic residues" evidence="2">
    <location>
        <begin position="676"/>
        <end position="691"/>
    </location>
</feature>
<feature type="compositionally biased region" description="Low complexity" evidence="2">
    <location>
        <begin position="1747"/>
        <end position="1765"/>
    </location>
</feature>
<dbReference type="GO" id="GO:0004721">
    <property type="term" value="F:phosphoprotein phosphatase activity"/>
    <property type="evidence" value="ECO:0007669"/>
    <property type="project" value="UniProtKB-KW"/>
</dbReference>
<dbReference type="InterPro" id="IPR035892">
    <property type="entry name" value="C2_domain_sf"/>
</dbReference>
<feature type="region of interest" description="Disordered" evidence="2">
    <location>
        <begin position="1742"/>
        <end position="1778"/>
    </location>
</feature>
<dbReference type="Pfam" id="PF10409">
    <property type="entry name" value="PTEN_C2"/>
    <property type="match status" value="1"/>
</dbReference>
<proteinExistence type="predicted"/>
<keyword evidence="5" id="KW-1185">Reference proteome</keyword>
<evidence type="ECO:0000313" key="5">
    <source>
        <dbReference type="Proteomes" id="UP001443914"/>
    </source>
</evidence>
<feature type="domain" description="C2 tensin-type" evidence="3">
    <location>
        <begin position="199"/>
        <end position="338"/>
    </location>
</feature>
<keyword evidence="1" id="KW-0904">Protein phosphatase</keyword>
<organism evidence="4 5">
    <name type="scientific">Saponaria officinalis</name>
    <name type="common">Common soapwort</name>
    <name type="synonym">Lychnis saponaria</name>
    <dbReference type="NCBI Taxonomy" id="3572"/>
    <lineage>
        <taxon>Eukaryota</taxon>
        <taxon>Viridiplantae</taxon>
        <taxon>Streptophyta</taxon>
        <taxon>Embryophyta</taxon>
        <taxon>Tracheophyta</taxon>
        <taxon>Spermatophyta</taxon>
        <taxon>Magnoliopsida</taxon>
        <taxon>eudicotyledons</taxon>
        <taxon>Gunneridae</taxon>
        <taxon>Pentapetalae</taxon>
        <taxon>Caryophyllales</taxon>
        <taxon>Caryophyllaceae</taxon>
        <taxon>Caryophylleae</taxon>
        <taxon>Saponaria</taxon>
    </lineage>
</organism>
<keyword evidence="1" id="KW-0378">Hydrolase</keyword>
<feature type="region of interest" description="Disordered" evidence="2">
    <location>
        <begin position="1666"/>
        <end position="1685"/>
    </location>
</feature>
<gene>
    <name evidence="4" type="ORF">RND81_03G136200</name>
</gene>
<sequence length="1778" mass="195457">MSLFRRTFSRRYPDHLVEISQRVYVFDSCMSIATINENDFKTYLGEVVTSLQRFHAGASFMVFNFREGDQISLLSDILIDYDMAVVDYPRNHEGYPLLQLEMINYFLRSSESWLSLGPKNVILMHCEKGGWPVLAFMLTGLLLYRKQNSGEQKTLETVYKMAPKQLFSALSPINARPSQLRYLQYITGRDSGSDWPPPDAHLLVDCLLLHNLPLFDGGKGCRPVVRVFGQDPSEKSNRDPRLLLSTLMAEEPAWLYPKEECVVVKLQLLCQVQGDVFLECTHLYDDLVTEELIFKVMFHTGFIQSNILALSSGDIDVPWNPKYQLPKDFKAEVLFRDINEAPPQITMELGGGEEYRDSDNEFFEVEEILTPIPGSPEKKAGFKITTDQEDGVLDSKSRDCTLHNGAPRWDLESEVSDLAALKDIAFVRGNVEHIKDIEVTEVESIKERAIEVEQPKDNKLSLGADIVPIESENILIGYRNDIQASPTSGSEFDRQALETKSDVRVSENIGVVDFGNQKEASKTLSEVRADEVGDIPASEAELAESVTSMSKNIAVDGNNHIQASGADSGVKASRNIVLVDDMYHNEVPEIQTEARALEKEMDVGAPVSGEESGINISRNIVLVDDIFRNEAMETKSDAEALENEMDVSVPTSGAESGIDTSGNFVLVDDMYHKEASETKPEARASEKEINVSERNSGTESGMTMPRNIVLVDNMYHKEVSETRSEAQVPEKEVDVSAPVLGAESGIKVSRNNVVVDSMYDKQVSETPSASEKRQTLEKEMVVVAPVSEVESEINMSTNNVMINGMHLKEVLEKRSEGQVSEGINIVLVDDMYKEVSETKSDTHAVEKEMDVSVPTSGAESGIDMSGNFVPVDDMYHKEASETKPEAQVLEKEVSETRSEAKAAEKEIDVSAPDSGADLGIITSRDFVLVDDMHHIEASETQSEVQVLEKEMVISEPASGAESGMISSRNVVVADNMYHKEASETQSEGQALEKEMVIVAPVSEAESGMNMSRNDVVVDGMHLKEVSETRSEGHVPQKEVDVSAPVSGDMYYKEVSGTQSEAQVLLKEMYVSEPVLGAESGINMSRNNVVVDGMYLKDDLETQSEANVPEKEMGVSAAASGAESVIASRNVALADDKYYKEVSETQTESHALEKEIYVSEGISGAESVINMSRNDDVVDGMYLKEVLGTQSEAKVPEKEMDVSAAVSEAESGIITSRNVALVDDKYYNEVSDTQSEAKTLEKEMYVCEPPSGAESGINMSRNDVLVDSIYNEKVSETPSEAQAPEKEMDVSARVTGAESGISTSWNNVLVDSMSDKEVSEIGSVAQVPEKETEVSAPVSEAESEIIKSRNFVVVGDTYQKEASETQSEAQAPEKEMVVSAPVSGEESGLITPRNNVMADNMCDKEVSETRSVAQDLEKEMDVSALASDAESGTKMSGNTVLVDNMDHKETSETQSEKNADDGHDTPHLRAEFFTHAFKNIIVDESNHIHAQEKEMDVSALASGAESGTKMSRNTDLVDNMDHKKSLETQSGKKADDGQDSPYLRAEFFTHAFKSIIVDESNHIHAQEKEIVVSIPASRVETDISASKNIVVDDETDLDIGESKNNSVVDIRNHEEALETQSEVIQASGAESVTQALKNIVVDDSNHTQSREMDHKQATEKDIDVNAGTNTVAGDTKNHGEASETRPDINVAKNIKVVDDGSQIQQVKVEIQPKSVPSSSKPKQIKKNKWQEMAAKTITQQRVVSQWVPRAKPQAPEPAKAKATAYKWVPKGAAPPTSEK</sequence>
<dbReference type="InterPro" id="IPR014020">
    <property type="entry name" value="Tensin_C2-dom"/>
</dbReference>
<evidence type="ECO:0000256" key="1">
    <source>
        <dbReference type="ARBA" id="ARBA00022912"/>
    </source>
</evidence>
<feature type="region of interest" description="Disordered" evidence="2">
    <location>
        <begin position="676"/>
        <end position="702"/>
    </location>
</feature>
<dbReference type="Gene3D" id="2.60.40.1110">
    <property type="match status" value="1"/>
</dbReference>
<evidence type="ECO:0000259" key="3">
    <source>
        <dbReference type="PROSITE" id="PS51182"/>
    </source>
</evidence>
<dbReference type="InterPro" id="IPR051144">
    <property type="entry name" value="Formin_homology_domain"/>
</dbReference>
<feature type="compositionally biased region" description="Basic and acidic residues" evidence="2">
    <location>
        <begin position="1674"/>
        <end position="1685"/>
    </location>
</feature>
<name>A0AAW1MAI6_SAPOF</name>
<feature type="compositionally biased region" description="Polar residues" evidence="2">
    <location>
        <begin position="692"/>
        <end position="701"/>
    </location>
</feature>
<feature type="region of interest" description="Disordered" evidence="2">
    <location>
        <begin position="1361"/>
        <end position="1390"/>
    </location>
</feature>
<dbReference type="Gene3D" id="3.90.190.10">
    <property type="entry name" value="Protein tyrosine phosphatase superfamily"/>
    <property type="match status" value="1"/>
</dbReference>
<accession>A0AAW1MAI6</accession>
<dbReference type="PANTHER" id="PTHR45733">
    <property type="entry name" value="FORMIN-J"/>
    <property type="match status" value="1"/>
</dbReference>
<comment type="caution">
    <text evidence="4">The sequence shown here is derived from an EMBL/GenBank/DDBJ whole genome shotgun (WGS) entry which is preliminary data.</text>
</comment>
<evidence type="ECO:0000313" key="4">
    <source>
        <dbReference type="EMBL" id="KAK9741897.1"/>
    </source>
</evidence>
<evidence type="ECO:0000256" key="2">
    <source>
        <dbReference type="SAM" id="MobiDB-lite"/>
    </source>
</evidence>
<dbReference type="SUPFAM" id="SSF52799">
    <property type="entry name" value="(Phosphotyrosine protein) phosphatases II"/>
    <property type="match status" value="1"/>
</dbReference>
<dbReference type="PROSITE" id="PS51182">
    <property type="entry name" value="C2_TENSIN"/>
    <property type="match status" value="1"/>
</dbReference>
<feature type="region of interest" description="Disordered" evidence="2">
    <location>
        <begin position="1498"/>
        <end position="1518"/>
    </location>
</feature>
<dbReference type="InterPro" id="IPR029021">
    <property type="entry name" value="Prot-tyrosine_phosphatase-like"/>
</dbReference>
<protein>
    <recommendedName>
        <fullName evidence="3">C2 tensin-type domain-containing protein</fullName>
    </recommendedName>
</protein>